<protein>
    <submittedName>
        <fullName evidence="1">Uncharacterized protein</fullName>
    </submittedName>
</protein>
<organism evidence="1 2">
    <name type="scientific">Brassica cretica</name>
    <name type="common">Mustard</name>
    <dbReference type="NCBI Taxonomy" id="69181"/>
    <lineage>
        <taxon>Eukaryota</taxon>
        <taxon>Viridiplantae</taxon>
        <taxon>Streptophyta</taxon>
        <taxon>Embryophyta</taxon>
        <taxon>Tracheophyta</taxon>
        <taxon>Spermatophyta</taxon>
        <taxon>Magnoliopsida</taxon>
        <taxon>eudicotyledons</taxon>
        <taxon>Gunneridae</taxon>
        <taxon>Pentapetalae</taxon>
        <taxon>rosids</taxon>
        <taxon>malvids</taxon>
        <taxon>Brassicales</taxon>
        <taxon>Brassicaceae</taxon>
        <taxon>Brassiceae</taxon>
        <taxon>Brassica</taxon>
    </lineage>
</organism>
<gene>
    <name evidence="1" type="ORF">F2Q69_00013307</name>
</gene>
<comment type="caution">
    <text evidence="1">The sequence shown here is derived from an EMBL/GenBank/DDBJ whole genome shotgun (WGS) entry which is preliminary data.</text>
</comment>
<evidence type="ECO:0000313" key="2">
    <source>
        <dbReference type="Proteomes" id="UP000712600"/>
    </source>
</evidence>
<sequence length="78" mass="8950">MSCVNLFEGLEKEEGHLKTTHHNNIVQLLYSFQEKSIDSLLASEVPIGYQAGTFTLEDLTYSLGMARSRRLREILHRL</sequence>
<proteinExistence type="predicted"/>
<dbReference type="Proteomes" id="UP000712600">
    <property type="component" value="Unassembled WGS sequence"/>
</dbReference>
<accession>A0A8S9R4Z3</accession>
<name>A0A8S9R4Z3_BRACR</name>
<dbReference type="EMBL" id="QGKX02000996">
    <property type="protein sequence ID" value="KAF3557860.1"/>
    <property type="molecule type" value="Genomic_DNA"/>
</dbReference>
<evidence type="ECO:0000313" key="1">
    <source>
        <dbReference type="EMBL" id="KAF3557860.1"/>
    </source>
</evidence>
<reference evidence="1" key="1">
    <citation type="submission" date="2019-12" db="EMBL/GenBank/DDBJ databases">
        <title>Genome sequencing and annotation of Brassica cretica.</title>
        <authorList>
            <person name="Studholme D.J."/>
            <person name="Sarris P."/>
        </authorList>
    </citation>
    <scope>NUCLEOTIDE SEQUENCE</scope>
    <source>
        <strain evidence="1">PFS-109/04</strain>
        <tissue evidence="1">Leaf</tissue>
    </source>
</reference>
<dbReference type="AlphaFoldDB" id="A0A8S9R4Z3"/>